<sequence>MRGLILALWLLLPWSAVAQGIMAAELDFGSSTIAAENGEVTVTLRLSAPAPYRIMLLDEPKRLVLDLQGVDFTGTEPAAIAGAEVFDGMRAGPFRAGWGRIVFDLREPYAVTEAAQHVSHDASGAATGATLRLRLNPVAAENYAGAPNAMSALWDLPLPTTPVVDPSRPQPLRVAIDPGHGGIDSGAVDNGLREADLMLDFARELTEKLIRAGFEVVLTRRKDAFMGLESRMTEARASGADLFISLHADALPEGQAAGASVFIWNNEADDRASRQLAARHDRADLVAGLDLAGTDDLIAATLMDMARADTQPRSETFAKHVSSRLAQAGLALHRNPVKGAAFSVLKSPDIPSVLVELGFLTDPGDRANLVDPAWRARMATAIAAAVTDWSQDDTARAALRRH</sequence>
<dbReference type="AlphaFoldDB" id="A0A5C6SAU3"/>
<evidence type="ECO:0000259" key="5">
    <source>
        <dbReference type="SMART" id="SM00646"/>
    </source>
</evidence>
<keyword evidence="3" id="KW-0378">Hydrolase</keyword>
<evidence type="ECO:0000313" key="7">
    <source>
        <dbReference type="Proteomes" id="UP000321562"/>
    </source>
</evidence>
<gene>
    <name evidence="6" type="ORF">FQV27_02380</name>
</gene>
<evidence type="ECO:0000256" key="1">
    <source>
        <dbReference type="ARBA" id="ARBA00001561"/>
    </source>
</evidence>
<dbReference type="GO" id="GO:0008745">
    <property type="term" value="F:N-acetylmuramoyl-L-alanine amidase activity"/>
    <property type="evidence" value="ECO:0007669"/>
    <property type="project" value="UniProtKB-EC"/>
</dbReference>
<feature type="signal peptide" evidence="4">
    <location>
        <begin position="1"/>
        <end position="18"/>
    </location>
</feature>
<dbReference type="InterPro" id="IPR050695">
    <property type="entry name" value="N-acetylmuramoyl_amidase_3"/>
</dbReference>
<dbReference type="GO" id="GO:0030288">
    <property type="term" value="C:outer membrane-bounded periplasmic space"/>
    <property type="evidence" value="ECO:0007669"/>
    <property type="project" value="TreeGrafter"/>
</dbReference>
<dbReference type="Proteomes" id="UP000321562">
    <property type="component" value="Unassembled WGS sequence"/>
</dbReference>
<dbReference type="EMBL" id="VOPL01000001">
    <property type="protein sequence ID" value="TXB70725.1"/>
    <property type="molecule type" value="Genomic_DNA"/>
</dbReference>
<name>A0A5C6SAU3_9RHOB</name>
<evidence type="ECO:0000256" key="4">
    <source>
        <dbReference type="SAM" id="SignalP"/>
    </source>
</evidence>
<dbReference type="EC" id="3.5.1.28" evidence="2"/>
<evidence type="ECO:0000313" key="6">
    <source>
        <dbReference type="EMBL" id="TXB70725.1"/>
    </source>
</evidence>
<protein>
    <recommendedName>
        <fullName evidence="2">N-acetylmuramoyl-L-alanine amidase</fullName>
        <ecNumber evidence="2">3.5.1.28</ecNumber>
    </recommendedName>
</protein>
<comment type="caution">
    <text evidence="6">The sequence shown here is derived from an EMBL/GenBank/DDBJ whole genome shotgun (WGS) entry which is preliminary data.</text>
</comment>
<dbReference type="GO" id="GO:0009253">
    <property type="term" value="P:peptidoglycan catabolic process"/>
    <property type="evidence" value="ECO:0007669"/>
    <property type="project" value="InterPro"/>
</dbReference>
<keyword evidence="4" id="KW-0732">Signal</keyword>
<organism evidence="6 7">
    <name type="scientific">Paracoccus aurantiacus</name>
    <dbReference type="NCBI Taxonomy" id="2599412"/>
    <lineage>
        <taxon>Bacteria</taxon>
        <taxon>Pseudomonadati</taxon>
        <taxon>Pseudomonadota</taxon>
        <taxon>Alphaproteobacteria</taxon>
        <taxon>Rhodobacterales</taxon>
        <taxon>Paracoccaceae</taxon>
        <taxon>Paracoccus</taxon>
    </lineage>
</organism>
<feature type="chain" id="PRO_5023026353" description="N-acetylmuramoyl-L-alanine amidase" evidence="4">
    <location>
        <begin position="19"/>
        <end position="402"/>
    </location>
</feature>
<dbReference type="CDD" id="cd02696">
    <property type="entry name" value="MurNAc-LAA"/>
    <property type="match status" value="1"/>
</dbReference>
<dbReference type="Pfam" id="PF01520">
    <property type="entry name" value="Amidase_3"/>
    <property type="match status" value="1"/>
</dbReference>
<keyword evidence="7" id="KW-1185">Reference proteome</keyword>
<reference evidence="6 7" key="1">
    <citation type="submission" date="2019-08" db="EMBL/GenBank/DDBJ databases">
        <authorList>
            <person name="Ye J."/>
        </authorList>
    </citation>
    <scope>NUCLEOTIDE SEQUENCE [LARGE SCALE GENOMIC DNA]</scope>
    <source>
        <strain evidence="6 7">TK008</strain>
    </source>
</reference>
<dbReference type="SMART" id="SM00646">
    <property type="entry name" value="Ami_3"/>
    <property type="match status" value="1"/>
</dbReference>
<comment type="catalytic activity">
    <reaction evidence="1">
        <text>Hydrolyzes the link between N-acetylmuramoyl residues and L-amino acid residues in certain cell-wall glycopeptides.</text>
        <dbReference type="EC" id="3.5.1.28"/>
    </reaction>
</comment>
<dbReference type="Pfam" id="PF11741">
    <property type="entry name" value="AMIN"/>
    <property type="match status" value="1"/>
</dbReference>
<evidence type="ECO:0000256" key="3">
    <source>
        <dbReference type="ARBA" id="ARBA00022801"/>
    </source>
</evidence>
<dbReference type="OrthoDB" id="9806267at2"/>
<evidence type="ECO:0000256" key="2">
    <source>
        <dbReference type="ARBA" id="ARBA00011901"/>
    </source>
</evidence>
<dbReference type="InterPro" id="IPR021731">
    <property type="entry name" value="AMIN_dom"/>
</dbReference>
<dbReference type="InterPro" id="IPR002508">
    <property type="entry name" value="MurNAc-LAA_cat"/>
</dbReference>
<dbReference type="PANTHER" id="PTHR30404">
    <property type="entry name" value="N-ACETYLMURAMOYL-L-ALANINE AMIDASE"/>
    <property type="match status" value="1"/>
</dbReference>
<proteinExistence type="predicted"/>
<feature type="domain" description="MurNAc-LAA" evidence="5">
    <location>
        <begin position="232"/>
        <end position="387"/>
    </location>
</feature>
<accession>A0A5C6SAU3</accession>
<dbReference type="SUPFAM" id="SSF53187">
    <property type="entry name" value="Zn-dependent exopeptidases"/>
    <property type="match status" value="1"/>
</dbReference>
<dbReference type="Gene3D" id="3.40.630.40">
    <property type="entry name" value="Zn-dependent exopeptidases"/>
    <property type="match status" value="1"/>
</dbReference>
<dbReference type="RefSeq" id="WP_147096210.1">
    <property type="nucleotide sequence ID" value="NZ_JBHUFH010000002.1"/>
</dbReference>
<dbReference type="PANTHER" id="PTHR30404:SF0">
    <property type="entry name" value="N-ACETYLMURAMOYL-L-ALANINE AMIDASE AMIC"/>
    <property type="match status" value="1"/>
</dbReference>
<dbReference type="Gene3D" id="2.60.40.3500">
    <property type="match status" value="1"/>
</dbReference>